<protein>
    <submittedName>
        <fullName evidence="3">Minor capsid protein</fullName>
    </submittedName>
</protein>
<evidence type="ECO:0000259" key="2">
    <source>
        <dbReference type="Pfam" id="PF18451"/>
    </source>
</evidence>
<feature type="domain" description="tRNA nuclease CdiA C-terminal" evidence="2">
    <location>
        <begin position="257"/>
        <end position="335"/>
    </location>
</feature>
<proteinExistence type="predicted"/>
<accession>A0A9X1F726</accession>
<evidence type="ECO:0000313" key="3">
    <source>
        <dbReference type="EMBL" id="MBV7268384.1"/>
    </source>
</evidence>
<comment type="caution">
    <text evidence="3">The sequence shown here is derived from an EMBL/GenBank/DDBJ whole genome shotgun (WGS) entry which is preliminary data.</text>
</comment>
<dbReference type="Proteomes" id="UP001138894">
    <property type="component" value="Unassembled WGS sequence"/>
</dbReference>
<feature type="domain" description="Phage head morphogenesis" evidence="1">
    <location>
        <begin position="54"/>
        <end position="138"/>
    </location>
</feature>
<dbReference type="RefSeq" id="WP_218544939.1">
    <property type="nucleotide sequence ID" value="NZ_JAGSPD010000003.1"/>
</dbReference>
<sequence length="343" mass="39633">MDKTNTKTVQQLKQNIYRFSAAKTYQELQKFNTYLVDEDGKERSFNDFKKLVLDKHPAYNLNYLQAEYQTAKASAQMAAKWQQFQRNKSRYPNLRYKTVGDEHVRDDHRTLDGFTAAIDDKIWDRIYPPNDWRCRCYVQQTDASVSDTKLKLDFMKPEFSVNVGKTGVVFNDKAHPYYVMPKKDKDAVNVALESFKLQAGYGRAKYTSNSGGKVFVSDFVDPRDLFDNYQVAKALADKGMTVKIRPHIDGSVIKNTKNPEYLIGKKISERKAPKGLNLRNVFRKAVRQGSEVVVIDLMDNENSITEVKKVVSKQLSRTDRFPSIKEVIIISKDKKAIERIKRK</sequence>
<dbReference type="InterPro" id="IPR006528">
    <property type="entry name" value="Phage_head_morphogenesis_dom"/>
</dbReference>
<dbReference type="Pfam" id="PF04233">
    <property type="entry name" value="Phage_Mu_F"/>
    <property type="match status" value="1"/>
</dbReference>
<dbReference type="EMBL" id="JAGSPD010000003">
    <property type="protein sequence ID" value="MBV7268384.1"/>
    <property type="molecule type" value="Genomic_DNA"/>
</dbReference>
<organism evidence="3 4">
    <name type="scientific">Winogradskyella luteola</name>
    <dbReference type="NCBI Taxonomy" id="2828330"/>
    <lineage>
        <taxon>Bacteria</taxon>
        <taxon>Pseudomonadati</taxon>
        <taxon>Bacteroidota</taxon>
        <taxon>Flavobacteriia</taxon>
        <taxon>Flavobacteriales</taxon>
        <taxon>Flavobacteriaceae</taxon>
        <taxon>Winogradskyella</taxon>
    </lineage>
</organism>
<evidence type="ECO:0000313" key="4">
    <source>
        <dbReference type="Proteomes" id="UP001138894"/>
    </source>
</evidence>
<gene>
    <name evidence="3" type="ORF">KCG49_04145</name>
</gene>
<evidence type="ECO:0000259" key="1">
    <source>
        <dbReference type="Pfam" id="PF04233"/>
    </source>
</evidence>
<dbReference type="Pfam" id="PF18451">
    <property type="entry name" value="CdiA_C"/>
    <property type="match status" value="1"/>
</dbReference>
<dbReference type="NCBIfam" id="TIGR01641">
    <property type="entry name" value="phageSPP1_gp7"/>
    <property type="match status" value="1"/>
</dbReference>
<reference evidence="3" key="1">
    <citation type="submission" date="2021-04" db="EMBL/GenBank/DDBJ databases">
        <authorList>
            <person name="Pira H."/>
            <person name="Risdian C."/>
            <person name="Wink J."/>
        </authorList>
    </citation>
    <scope>NUCLEOTIDE SEQUENCE</scope>
    <source>
        <strain evidence="3">WHY3</strain>
    </source>
</reference>
<dbReference type="InterPro" id="IPR040559">
    <property type="entry name" value="CdiA_C"/>
</dbReference>
<keyword evidence="4" id="KW-1185">Reference proteome</keyword>
<dbReference type="AlphaFoldDB" id="A0A9X1F726"/>
<name>A0A9X1F726_9FLAO</name>